<evidence type="ECO:0000313" key="1">
    <source>
        <dbReference type="EMBL" id="MED6258054.1"/>
    </source>
</evidence>
<sequence>MNPPGLQAQRQDIEQDNVKTYFSGCFLAGVQGVGDSSPRKRSHPEQEQGWMGDLLSSVKRKIRESCL</sequence>
<dbReference type="EMBL" id="JAHUTI010079924">
    <property type="protein sequence ID" value="MED6258054.1"/>
    <property type="molecule type" value="Genomic_DNA"/>
</dbReference>
<accession>A0ABU7C917</accession>
<gene>
    <name evidence="1" type="ORF">ATANTOWER_002430</name>
</gene>
<dbReference type="Proteomes" id="UP001345963">
    <property type="component" value="Unassembled WGS sequence"/>
</dbReference>
<reference evidence="1 2" key="1">
    <citation type="submission" date="2021-07" db="EMBL/GenBank/DDBJ databases">
        <authorList>
            <person name="Palmer J.M."/>
        </authorList>
    </citation>
    <scope>NUCLEOTIDE SEQUENCE [LARGE SCALE GENOMIC DNA]</scope>
    <source>
        <strain evidence="1 2">AT_MEX2019</strain>
        <tissue evidence="1">Muscle</tissue>
    </source>
</reference>
<name>A0ABU7C917_9TELE</name>
<comment type="caution">
    <text evidence="1">The sequence shown here is derived from an EMBL/GenBank/DDBJ whole genome shotgun (WGS) entry which is preliminary data.</text>
</comment>
<evidence type="ECO:0000313" key="2">
    <source>
        <dbReference type="Proteomes" id="UP001345963"/>
    </source>
</evidence>
<proteinExistence type="predicted"/>
<organism evidence="1 2">
    <name type="scientific">Ataeniobius toweri</name>
    <dbReference type="NCBI Taxonomy" id="208326"/>
    <lineage>
        <taxon>Eukaryota</taxon>
        <taxon>Metazoa</taxon>
        <taxon>Chordata</taxon>
        <taxon>Craniata</taxon>
        <taxon>Vertebrata</taxon>
        <taxon>Euteleostomi</taxon>
        <taxon>Actinopterygii</taxon>
        <taxon>Neopterygii</taxon>
        <taxon>Teleostei</taxon>
        <taxon>Neoteleostei</taxon>
        <taxon>Acanthomorphata</taxon>
        <taxon>Ovalentaria</taxon>
        <taxon>Atherinomorphae</taxon>
        <taxon>Cyprinodontiformes</taxon>
        <taxon>Goodeidae</taxon>
        <taxon>Ataeniobius</taxon>
    </lineage>
</organism>
<keyword evidence="2" id="KW-1185">Reference proteome</keyword>
<protein>
    <submittedName>
        <fullName evidence="1">Uncharacterized protein</fullName>
    </submittedName>
</protein>